<comment type="similarity">
    <text evidence="1">Belongs to the ABC transporter superfamily.</text>
</comment>
<evidence type="ECO:0000256" key="3">
    <source>
        <dbReference type="ARBA" id="ARBA00022741"/>
    </source>
</evidence>
<dbReference type="AlphaFoldDB" id="A0A517M210"/>
<evidence type="ECO:0000259" key="5">
    <source>
        <dbReference type="PROSITE" id="PS50893"/>
    </source>
</evidence>
<evidence type="ECO:0000256" key="2">
    <source>
        <dbReference type="ARBA" id="ARBA00022448"/>
    </source>
</evidence>
<dbReference type="InterPro" id="IPR003593">
    <property type="entry name" value="AAA+_ATPase"/>
</dbReference>
<accession>A0A517M210</accession>
<dbReference type="InterPro" id="IPR003439">
    <property type="entry name" value="ABC_transporter-like_ATP-bd"/>
</dbReference>
<keyword evidence="7" id="KW-1185">Reference proteome</keyword>
<proteinExistence type="inferred from homology"/>
<protein>
    <submittedName>
        <fullName evidence="6">Teichoic acids export ATP-binding protein TagH</fullName>
    </submittedName>
</protein>
<dbReference type="Pfam" id="PF00005">
    <property type="entry name" value="ABC_tran"/>
    <property type="match status" value="1"/>
</dbReference>
<gene>
    <name evidence="6" type="primary">tagH_2</name>
    <name evidence="6" type="ORF">EC9_31100</name>
</gene>
<dbReference type="OrthoDB" id="9778870at2"/>
<dbReference type="PROSITE" id="PS50893">
    <property type="entry name" value="ABC_TRANSPORTER_2"/>
    <property type="match status" value="1"/>
</dbReference>
<dbReference type="SUPFAM" id="SSF52540">
    <property type="entry name" value="P-loop containing nucleoside triphosphate hydrolases"/>
    <property type="match status" value="1"/>
</dbReference>
<name>A0A517M210_9BACT</name>
<dbReference type="PANTHER" id="PTHR46743">
    <property type="entry name" value="TEICHOIC ACIDS EXPORT ATP-BINDING PROTEIN TAGH"/>
    <property type="match status" value="1"/>
</dbReference>
<dbReference type="InterPro" id="IPR015860">
    <property type="entry name" value="ABC_transpr_TagH-like"/>
</dbReference>
<keyword evidence="2" id="KW-0813">Transport</keyword>
<reference evidence="6 7" key="1">
    <citation type="submission" date="2019-02" db="EMBL/GenBank/DDBJ databases">
        <title>Deep-cultivation of Planctomycetes and their phenomic and genomic characterization uncovers novel biology.</title>
        <authorList>
            <person name="Wiegand S."/>
            <person name="Jogler M."/>
            <person name="Boedeker C."/>
            <person name="Pinto D."/>
            <person name="Vollmers J."/>
            <person name="Rivas-Marin E."/>
            <person name="Kohn T."/>
            <person name="Peeters S.H."/>
            <person name="Heuer A."/>
            <person name="Rast P."/>
            <person name="Oberbeckmann S."/>
            <person name="Bunk B."/>
            <person name="Jeske O."/>
            <person name="Meyerdierks A."/>
            <person name="Storesund J.E."/>
            <person name="Kallscheuer N."/>
            <person name="Luecker S."/>
            <person name="Lage O.M."/>
            <person name="Pohl T."/>
            <person name="Merkel B.J."/>
            <person name="Hornburger P."/>
            <person name="Mueller R.-W."/>
            <person name="Bruemmer F."/>
            <person name="Labrenz M."/>
            <person name="Spormann A.M."/>
            <person name="Op den Camp H."/>
            <person name="Overmann J."/>
            <person name="Amann R."/>
            <person name="Jetten M.S.M."/>
            <person name="Mascher T."/>
            <person name="Medema M.H."/>
            <person name="Devos D.P."/>
            <person name="Kaster A.-K."/>
            <person name="Ovreas L."/>
            <person name="Rohde M."/>
            <person name="Galperin M.Y."/>
            <person name="Jogler C."/>
        </authorList>
    </citation>
    <scope>NUCLEOTIDE SEQUENCE [LARGE SCALE GENOMIC DNA]</scope>
    <source>
        <strain evidence="6 7">EC9</strain>
    </source>
</reference>
<dbReference type="InterPro" id="IPR050683">
    <property type="entry name" value="Bact_Polysacc_Export_ATP-bd"/>
</dbReference>
<feature type="domain" description="ABC transporter" evidence="5">
    <location>
        <begin position="28"/>
        <end position="264"/>
    </location>
</feature>
<dbReference type="InterPro" id="IPR017871">
    <property type="entry name" value="ABC_transporter-like_CS"/>
</dbReference>
<dbReference type="EMBL" id="CP036261">
    <property type="protein sequence ID" value="QDS88915.1"/>
    <property type="molecule type" value="Genomic_DNA"/>
</dbReference>
<dbReference type="KEGG" id="ruv:EC9_31100"/>
<dbReference type="GO" id="GO:0016020">
    <property type="term" value="C:membrane"/>
    <property type="evidence" value="ECO:0007669"/>
    <property type="project" value="InterPro"/>
</dbReference>
<organism evidence="6 7">
    <name type="scientific">Rosistilla ulvae</name>
    <dbReference type="NCBI Taxonomy" id="1930277"/>
    <lineage>
        <taxon>Bacteria</taxon>
        <taxon>Pseudomonadati</taxon>
        <taxon>Planctomycetota</taxon>
        <taxon>Planctomycetia</taxon>
        <taxon>Pirellulales</taxon>
        <taxon>Pirellulaceae</taxon>
        <taxon>Rosistilla</taxon>
    </lineage>
</organism>
<dbReference type="GO" id="GO:0016887">
    <property type="term" value="F:ATP hydrolysis activity"/>
    <property type="evidence" value="ECO:0007669"/>
    <property type="project" value="InterPro"/>
</dbReference>
<evidence type="ECO:0000256" key="4">
    <source>
        <dbReference type="ARBA" id="ARBA00022840"/>
    </source>
</evidence>
<dbReference type="GO" id="GO:0140359">
    <property type="term" value="F:ABC-type transporter activity"/>
    <property type="evidence" value="ECO:0007669"/>
    <property type="project" value="InterPro"/>
</dbReference>
<dbReference type="Gene3D" id="3.40.50.300">
    <property type="entry name" value="P-loop containing nucleotide triphosphate hydrolases"/>
    <property type="match status" value="1"/>
</dbReference>
<evidence type="ECO:0000256" key="1">
    <source>
        <dbReference type="ARBA" id="ARBA00005417"/>
    </source>
</evidence>
<dbReference type="CDD" id="cd03220">
    <property type="entry name" value="ABC_KpsT_Wzt"/>
    <property type="match status" value="1"/>
</dbReference>
<evidence type="ECO:0000313" key="6">
    <source>
        <dbReference type="EMBL" id="QDS88915.1"/>
    </source>
</evidence>
<sequence>MSNDSEVLIRAEHVSKKFCRSLRRSLWYGVQDMATALNPWHQDSGHDGSTRELRYDEFWAVRDVSFEVKRGECLGLIGHNGAGKSTLLKMLNSLNRPDEGRITMRGRVGALIELGAGFNPILTGRENIYNQAALLGFSKRETDAKLDAIIDFSELEEFLDMPMRNYSSGMKVKLGFAVSSQMEPDILLIDEVLAVGDVGFRYKCLNKIADLLDNCAVIFVSHSMTQVMRVCTELLVLNRGKPEYLGRSLPDGLETYFRLFSAGSTSVVGSGEIQITKVKASCGQNTCELGGVVLARHGDRLCVQLDLKCDDHIDRATAQVLFWNQELIPVLDAVGQDGHGQQFSPKDGNASLSLELDALPLNAGAHQVSIVLTASDLSRTYCHMSNSFGVNVVGGSPASRAGCVATGTWAIT</sequence>
<dbReference type="GO" id="GO:0005524">
    <property type="term" value="F:ATP binding"/>
    <property type="evidence" value="ECO:0007669"/>
    <property type="project" value="UniProtKB-KW"/>
</dbReference>
<dbReference type="Proteomes" id="UP000319557">
    <property type="component" value="Chromosome"/>
</dbReference>
<dbReference type="SMART" id="SM00382">
    <property type="entry name" value="AAA"/>
    <property type="match status" value="1"/>
</dbReference>
<evidence type="ECO:0000313" key="7">
    <source>
        <dbReference type="Proteomes" id="UP000319557"/>
    </source>
</evidence>
<keyword evidence="4 6" id="KW-0067">ATP-binding</keyword>
<dbReference type="InterPro" id="IPR027417">
    <property type="entry name" value="P-loop_NTPase"/>
</dbReference>
<keyword evidence="3" id="KW-0547">Nucleotide-binding</keyword>
<dbReference type="PROSITE" id="PS00211">
    <property type="entry name" value="ABC_TRANSPORTER_1"/>
    <property type="match status" value="1"/>
</dbReference>
<dbReference type="RefSeq" id="WP_145346464.1">
    <property type="nucleotide sequence ID" value="NZ_CP036261.1"/>
</dbReference>
<dbReference type="PANTHER" id="PTHR46743:SF2">
    <property type="entry name" value="TEICHOIC ACIDS EXPORT ATP-BINDING PROTEIN TAGH"/>
    <property type="match status" value="1"/>
</dbReference>